<comment type="cofactor">
    <cofactor evidence="1">
        <name>FAD</name>
        <dbReference type="ChEBI" id="CHEBI:57692"/>
    </cofactor>
</comment>
<dbReference type="Gene3D" id="1.20.140.10">
    <property type="entry name" value="Butyryl-CoA Dehydrogenase, subunit A, domain 3"/>
    <property type="match status" value="1"/>
</dbReference>
<keyword evidence="5" id="KW-0560">Oxidoreductase</keyword>
<dbReference type="PANTHER" id="PTHR43884">
    <property type="entry name" value="ACYL-COA DEHYDROGENASE"/>
    <property type="match status" value="1"/>
</dbReference>
<evidence type="ECO:0000256" key="3">
    <source>
        <dbReference type="ARBA" id="ARBA00022630"/>
    </source>
</evidence>
<reference evidence="8 9" key="1">
    <citation type="submission" date="2018-02" db="EMBL/GenBank/DDBJ databases">
        <title>Draft genome sequence of Mycobacterium virginiense isolated from mud of a swine farm in Japan.</title>
        <authorList>
            <person name="Ohya K."/>
        </authorList>
    </citation>
    <scope>NUCLEOTIDE SEQUENCE [LARGE SCALE GENOMIC DNA]</scope>
    <source>
        <strain evidence="8 9">GF75</strain>
    </source>
</reference>
<dbReference type="AlphaFoldDB" id="A0A9X7IQZ0"/>
<dbReference type="PANTHER" id="PTHR43884:SF20">
    <property type="entry name" value="ACYL-COA DEHYDROGENASE FADE28"/>
    <property type="match status" value="1"/>
</dbReference>
<organism evidence="8 9">
    <name type="scientific">Mycolicibacter virginiensis</name>
    <dbReference type="NCBI Taxonomy" id="1795032"/>
    <lineage>
        <taxon>Bacteria</taxon>
        <taxon>Bacillati</taxon>
        <taxon>Actinomycetota</taxon>
        <taxon>Actinomycetes</taxon>
        <taxon>Mycobacteriales</taxon>
        <taxon>Mycobacteriaceae</taxon>
        <taxon>Mycolicibacter</taxon>
    </lineage>
</organism>
<dbReference type="Proteomes" id="UP000237911">
    <property type="component" value="Unassembled WGS sequence"/>
</dbReference>
<dbReference type="EMBL" id="PUEV01000014">
    <property type="protein sequence ID" value="PQM53533.1"/>
    <property type="molecule type" value="Genomic_DNA"/>
</dbReference>
<evidence type="ECO:0000313" key="8">
    <source>
        <dbReference type="EMBL" id="PQM53533.1"/>
    </source>
</evidence>
<dbReference type="GO" id="GO:0003995">
    <property type="term" value="F:acyl-CoA dehydrogenase activity"/>
    <property type="evidence" value="ECO:0007669"/>
    <property type="project" value="TreeGrafter"/>
</dbReference>
<evidence type="ECO:0000313" key="9">
    <source>
        <dbReference type="Proteomes" id="UP000237911"/>
    </source>
</evidence>
<evidence type="ECO:0000256" key="4">
    <source>
        <dbReference type="ARBA" id="ARBA00022827"/>
    </source>
</evidence>
<dbReference type="Pfam" id="PF02771">
    <property type="entry name" value="Acyl-CoA_dh_N"/>
    <property type="match status" value="1"/>
</dbReference>
<comment type="caution">
    <text evidence="8">The sequence shown here is derived from an EMBL/GenBank/DDBJ whole genome shotgun (WGS) entry which is preliminary data.</text>
</comment>
<evidence type="ECO:0000259" key="6">
    <source>
        <dbReference type="Pfam" id="PF00441"/>
    </source>
</evidence>
<dbReference type="Pfam" id="PF00441">
    <property type="entry name" value="Acyl-CoA_dh_1"/>
    <property type="match status" value="1"/>
</dbReference>
<evidence type="ECO:0000256" key="5">
    <source>
        <dbReference type="ARBA" id="ARBA00023002"/>
    </source>
</evidence>
<keyword evidence="9" id="KW-1185">Reference proteome</keyword>
<dbReference type="SUPFAM" id="SSF56645">
    <property type="entry name" value="Acyl-CoA dehydrogenase NM domain-like"/>
    <property type="match status" value="1"/>
</dbReference>
<name>A0A9X7IQZ0_9MYCO</name>
<keyword evidence="4" id="KW-0274">FAD</keyword>
<dbReference type="Gene3D" id="1.10.540.10">
    <property type="entry name" value="Acyl-CoA dehydrogenase/oxidase, N-terminal domain"/>
    <property type="match status" value="1"/>
</dbReference>
<dbReference type="InterPro" id="IPR009100">
    <property type="entry name" value="AcylCoA_DH/oxidase_NM_dom_sf"/>
</dbReference>
<feature type="domain" description="Acyl-CoA dehydrogenase/oxidase N-terminal" evidence="7">
    <location>
        <begin position="14"/>
        <end position="94"/>
    </location>
</feature>
<sequence>MDRFELRRLDYSLTEDHAALQSAYKQFFSTHSPIETVRAAEESGFDKNLWERLCAMGATTMALPESVGGDGATLVDLALVAEEIGRSLAPVPWIDQVCAARLLGRLGGLSPDADHTRDIVSGNRLIAFDPHQEATAGPRLLPTGSIADTIIVRDGDAVVRLSFGTRPVRVDNIGRLPMAWVDPADADAATVLASGPQALAEYQRALDEWRLLTAAALVGMVEQTMTIAAEFAKTRYTLGVPIGTLQAISHPLANMAITVASGRNLAYRAGWFMDNEPDERPELAASVFVFMAEEAAKAATMAVHIQGGLGVSAEAAATAYLVRARGWPLAGGDPGATACRIGDLVAVRETAARETATRAAE</sequence>
<proteinExistence type="inferred from homology"/>
<dbReference type="SUPFAM" id="SSF47203">
    <property type="entry name" value="Acyl-CoA dehydrogenase C-terminal domain-like"/>
    <property type="match status" value="1"/>
</dbReference>
<feature type="domain" description="Acyl-CoA dehydrogenase/oxidase C-terminal" evidence="6">
    <location>
        <begin position="203"/>
        <end position="333"/>
    </location>
</feature>
<protein>
    <submittedName>
        <fullName evidence="8">Acyl-CoA dehydrogenase</fullName>
    </submittedName>
</protein>
<dbReference type="InterPro" id="IPR037069">
    <property type="entry name" value="AcylCoA_DH/ox_N_sf"/>
</dbReference>
<dbReference type="InterPro" id="IPR013786">
    <property type="entry name" value="AcylCoA_DH/ox_N"/>
</dbReference>
<comment type="similarity">
    <text evidence="2">Belongs to the acyl-CoA dehydrogenase family.</text>
</comment>
<dbReference type="GO" id="GO:0050660">
    <property type="term" value="F:flavin adenine dinucleotide binding"/>
    <property type="evidence" value="ECO:0007669"/>
    <property type="project" value="InterPro"/>
</dbReference>
<dbReference type="RefSeq" id="WP_065153101.1">
    <property type="nucleotide sequence ID" value="NZ_PUEV01000014.1"/>
</dbReference>
<gene>
    <name evidence="8" type="ORF">C5U48_03350</name>
</gene>
<keyword evidence="3" id="KW-0285">Flavoprotein</keyword>
<evidence type="ECO:0000256" key="2">
    <source>
        <dbReference type="ARBA" id="ARBA00009347"/>
    </source>
</evidence>
<accession>A0A9X7IQZ0</accession>
<evidence type="ECO:0000259" key="7">
    <source>
        <dbReference type="Pfam" id="PF02771"/>
    </source>
</evidence>
<dbReference type="InterPro" id="IPR009075">
    <property type="entry name" value="AcylCo_DH/oxidase_C"/>
</dbReference>
<dbReference type="InterPro" id="IPR036250">
    <property type="entry name" value="AcylCo_DH-like_C"/>
</dbReference>
<evidence type="ECO:0000256" key="1">
    <source>
        <dbReference type="ARBA" id="ARBA00001974"/>
    </source>
</evidence>